<proteinExistence type="predicted"/>
<comment type="caution">
    <text evidence="1">The sequence shown here is derived from an EMBL/GenBank/DDBJ whole genome shotgun (WGS) entry which is preliminary data.</text>
</comment>
<evidence type="ECO:0000313" key="2">
    <source>
        <dbReference type="Proteomes" id="UP001283361"/>
    </source>
</evidence>
<accession>A0AAE1ECE7</accession>
<reference evidence="1" key="1">
    <citation type="journal article" date="2023" name="G3 (Bethesda)">
        <title>A reference genome for the long-term kleptoplast-retaining sea slug Elysia crispata morphotype clarki.</title>
        <authorList>
            <person name="Eastman K.E."/>
            <person name="Pendleton A.L."/>
            <person name="Shaikh M.A."/>
            <person name="Suttiyut T."/>
            <person name="Ogas R."/>
            <person name="Tomko P."/>
            <person name="Gavelis G."/>
            <person name="Widhalm J.R."/>
            <person name="Wisecaver J.H."/>
        </authorList>
    </citation>
    <scope>NUCLEOTIDE SEQUENCE</scope>
    <source>
        <strain evidence="1">ECLA1</strain>
    </source>
</reference>
<organism evidence="1 2">
    <name type="scientific">Elysia crispata</name>
    <name type="common">lettuce slug</name>
    <dbReference type="NCBI Taxonomy" id="231223"/>
    <lineage>
        <taxon>Eukaryota</taxon>
        <taxon>Metazoa</taxon>
        <taxon>Spiralia</taxon>
        <taxon>Lophotrochozoa</taxon>
        <taxon>Mollusca</taxon>
        <taxon>Gastropoda</taxon>
        <taxon>Heterobranchia</taxon>
        <taxon>Euthyneura</taxon>
        <taxon>Panpulmonata</taxon>
        <taxon>Sacoglossa</taxon>
        <taxon>Placobranchoidea</taxon>
        <taxon>Plakobranchidae</taxon>
        <taxon>Elysia</taxon>
    </lineage>
</organism>
<evidence type="ECO:0000313" key="1">
    <source>
        <dbReference type="EMBL" id="KAK3802469.1"/>
    </source>
</evidence>
<name>A0AAE1ECE7_9GAST</name>
<dbReference type="EMBL" id="JAWDGP010000232">
    <property type="protein sequence ID" value="KAK3802469.1"/>
    <property type="molecule type" value="Genomic_DNA"/>
</dbReference>
<gene>
    <name evidence="1" type="ORF">RRG08_033108</name>
</gene>
<dbReference type="AlphaFoldDB" id="A0AAE1ECE7"/>
<keyword evidence="2" id="KW-1185">Reference proteome</keyword>
<protein>
    <submittedName>
        <fullName evidence="1">Uncharacterized protein</fullName>
    </submittedName>
</protein>
<dbReference type="Proteomes" id="UP001283361">
    <property type="component" value="Unassembled WGS sequence"/>
</dbReference>
<sequence length="90" mass="9661">MSCFSSPCFQRPVLHACTHQSGHRVFPIQCPRSANGQPTSGQIINGSNEACGQVSENLTIVIMRERSRVRGRVQVSVLAPLVSSAPKGVT</sequence>